<feature type="region of interest" description="Disordered" evidence="4">
    <location>
        <begin position="1068"/>
        <end position="1091"/>
    </location>
</feature>
<feature type="region of interest" description="Disordered" evidence="4">
    <location>
        <begin position="723"/>
        <end position="747"/>
    </location>
</feature>
<feature type="domain" description="RabBD" evidence="6">
    <location>
        <begin position="20"/>
        <end position="141"/>
    </location>
</feature>
<comment type="caution">
    <text evidence="7">The sequence shown here is derived from an EMBL/GenBank/DDBJ whole genome shotgun (WGS) entry which is preliminary data.</text>
</comment>
<dbReference type="Pfam" id="PF00168">
    <property type="entry name" value="C2"/>
    <property type="match status" value="2"/>
</dbReference>
<feature type="compositionally biased region" description="Acidic residues" evidence="4">
    <location>
        <begin position="1003"/>
        <end position="1012"/>
    </location>
</feature>
<dbReference type="CDD" id="cd04020">
    <property type="entry name" value="C2B_SLP_1-2-3-4"/>
    <property type="match status" value="1"/>
</dbReference>
<organism evidence="7 8">
    <name type="scientific">Hypothenemus hampei</name>
    <name type="common">Coffee berry borer</name>
    <dbReference type="NCBI Taxonomy" id="57062"/>
    <lineage>
        <taxon>Eukaryota</taxon>
        <taxon>Metazoa</taxon>
        <taxon>Ecdysozoa</taxon>
        <taxon>Arthropoda</taxon>
        <taxon>Hexapoda</taxon>
        <taxon>Insecta</taxon>
        <taxon>Pterygota</taxon>
        <taxon>Neoptera</taxon>
        <taxon>Endopterygota</taxon>
        <taxon>Coleoptera</taxon>
        <taxon>Polyphaga</taxon>
        <taxon>Cucujiformia</taxon>
        <taxon>Curculionidae</taxon>
        <taxon>Scolytinae</taxon>
        <taxon>Hypothenemus</taxon>
    </lineage>
</organism>
<dbReference type="InterPro" id="IPR000008">
    <property type="entry name" value="C2_dom"/>
</dbReference>
<dbReference type="InterPro" id="IPR001565">
    <property type="entry name" value="Synaptotagmin"/>
</dbReference>
<evidence type="ECO:0000259" key="6">
    <source>
        <dbReference type="PROSITE" id="PS50916"/>
    </source>
</evidence>
<dbReference type="CDD" id="cd15747">
    <property type="entry name" value="FYVE_Slp3_4_5"/>
    <property type="match status" value="1"/>
</dbReference>
<dbReference type="Gene3D" id="3.30.40.10">
    <property type="entry name" value="Zinc/RING finger domain, C3HC4 (zinc finger)"/>
    <property type="match status" value="1"/>
</dbReference>
<feature type="region of interest" description="Disordered" evidence="4">
    <location>
        <begin position="258"/>
        <end position="288"/>
    </location>
</feature>
<gene>
    <name evidence="7" type="ORF">ABEB36_003173</name>
</gene>
<proteinExistence type="predicted"/>
<dbReference type="CDD" id="cd08521">
    <property type="entry name" value="C2A_SLP"/>
    <property type="match status" value="1"/>
</dbReference>
<evidence type="ECO:0000256" key="3">
    <source>
        <dbReference type="ARBA" id="ARBA00023136"/>
    </source>
</evidence>
<dbReference type="InterPro" id="IPR011011">
    <property type="entry name" value="Znf_FYVE_PHD"/>
</dbReference>
<dbReference type="PANTHER" id="PTHR45716">
    <property type="entry name" value="BITESIZE, ISOFORM I"/>
    <property type="match status" value="1"/>
</dbReference>
<protein>
    <recommendedName>
        <fullName evidence="9">Synaptotagmin-like protein 5</fullName>
    </recommendedName>
</protein>
<feature type="region of interest" description="Disordered" evidence="4">
    <location>
        <begin position="1627"/>
        <end position="1650"/>
    </location>
</feature>
<evidence type="ECO:0000259" key="5">
    <source>
        <dbReference type="PROSITE" id="PS50004"/>
    </source>
</evidence>
<dbReference type="PANTHER" id="PTHR45716:SF2">
    <property type="entry name" value="BITESIZE, ISOFORM I"/>
    <property type="match status" value="1"/>
</dbReference>
<feature type="compositionally biased region" description="Polar residues" evidence="4">
    <location>
        <begin position="258"/>
        <end position="272"/>
    </location>
</feature>
<feature type="compositionally biased region" description="Acidic residues" evidence="4">
    <location>
        <begin position="1328"/>
        <end position="1338"/>
    </location>
</feature>
<keyword evidence="3" id="KW-0472">Membrane</keyword>
<feature type="compositionally biased region" description="Basic and acidic residues" evidence="4">
    <location>
        <begin position="670"/>
        <end position="688"/>
    </location>
</feature>
<feature type="region of interest" description="Disordered" evidence="4">
    <location>
        <begin position="467"/>
        <end position="503"/>
    </location>
</feature>
<feature type="region of interest" description="Disordered" evidence="4">
    <location>
        <begin position="862"/>
        <end position="906"/>
    </location>
</feature>
<feature type="region of interest" description="Disordered" evidence="4">
    <location>
        <begin position="1217"/>
        <end position="1369"/>
    </location>
</feature>
<feature type="compositionally biased region" description="Acidic residues" evidence="4">
    <location>
        <begin position="1788"/>
        <end position="1797"/>
    </location>
</feature>
<dbReference type="InterPro" id="IPR041282">
    <property type="entry name" value="FYVE_2"/>
</dbReference>
<dbReference type="Pfam" id="PF02318">
    <property type="entry name" value="FYVE_2"/>
    <property type="match status" value="1"/>
</dbReference>
<feature type="region of interest" description="Disordered" evidence="4">
    <location>
        <begin position="1766"/>
        <end position="1932"/>
    </location>
</feature>
<feature type="compositionally biased region" description="Polar residues" evidence="4">
    <location>
        <begin position="1343"/>
        <end position="1355"/>
    </location>
</feature>
<reference evidence="7 8" key="1">
    <citation type="submission" date="2024-05" db="EMBL/GenBank/DDBJ databases">
        <title>Genetic variation in Jamaican populations of the coffee berry borer (Hypothenemus hampei).</title>
        <authorList>
            <person name="Errbii M."/>
            <person name="Myrie A."/>
        </authorList>
    </citation>
    <scope>NUCLEOTIDE SEQUENCE [LARGE SCALE GENOMIC DNA]</scope>
    <source>
        <strain evidence="7">JA-Hopewell-2020-01-JO</strain>
        <tissue evidence="7">Whole body</tissue>
    </source>
</reference>
<feature type="compositionally biased region" description="Polar residues" evidence="4">
    <location>
        <begin position="658"/>
        <end position="667"/>
    </location>
</feature>
<dbReference type="SUPFAM" id="SSF57903">
    <property type="entry name" value="FYVE/PHD zinc finger"/>
    <property type="match status" value="1"/>
</dbReference>
<dbReference type="InterPro" id="IPR010911">
    <property type="entry name" value="Rab_BD"/>
</dbReference>
<dbReference type="Proteomes" id="UP001566132">
    <property type="component" value="Unassembled WGS sequence"/>
</dbReference>
<feature type="compositionally biased region" description="Low complexity" evidence="4">
    <location>
        <begin position="1880"/>
        <end position="1892"/>
    </location>
</feature>
<dbReference type="SUPFAM" id="SSF49562">
    <property type="entry name" value="C2 domain (Calcium/lipid-binding domain, CaLB)"/>
    <property type="match status" value="2"/>
</dbReference>
<keyword evidence="8" id="KW-1185">Reference proteome</keyword>
<dbReference type="PROSITE" id="PS50916">
    <property type="entry name" value="RABBD"/>
    <property type="match status" value="1"/>
</dbReference>
<evidence type="ECO:0008006" key="9">
    <source>
        <dbReference type="Google" id="ProtNLM"/>
    </source>
</evidence>
<feature type="domain" description="C2" evidence="5">
    <location>
        <begin position="1976"/>
        <end position="2098"/>
    </location>
</feature>
<feature type="compositionally biased region" description="Basic and acidic residues" evidence="4">
    <location>
        <begin position="800"/>
        <end position="819"/>
    </location>
</feature>
<dbReference type="FunFam" id="2.60.40.150:FF:000006">
    <property type="entry name" value="Synaptotagmin-like 5, isoform CRA_a"/>
    <property type="match status" value="1"/>
</dbReference>
<sequence length="2255" mass="250653">MSFNTTLGLSPSNEVLVNATKEAAELTDKERETILKVLTKDEQIRRHQQIKLFELKGELQTLRRKGALKTDCSGPDFERSCGRCRVEFGRVINRGASCISCRLNVCKSCREYNFRATDWVCVVCFKRMEIQAASGEWMNEFVRRPSRRRDTKVYVPAADIIKRTIRRSWTISNPTPRWPTCRNSIEARPYNSLPKGQNISDYPSLVVHPRNSKNSTDTPPISSEIRRTASEDVYQEPLENLAYNKEPARLHPMMATSLQNDSVRQSQKNNLYDSEPSDKDEKGNWKDKEKHVAFQRSDRAGIQNTSVLACNLDSTKDMPCNEKSLPGNEKQHRTNRVEAVQDNPVVELCDIEPFSGTVFRKMTVRRRRQQQNVKKVSSIDAGWRRSADNDFLDILLPDGEDYRLVFVNSDSSSKEEDIDDNDSSSASSFPIDECDWDYFEPGTALTQHQVFGLGSPFGSPRECRKRIINSPLGSPLSQRRPRIKEPSDEDVPGINSPKTTPSIVTPPASTANLLQQQCLSSHRVDQTSRPLTSCKTCGSCNSTPAQFIPVPVPIPIPFPVPWGFNVPSSSNLVPIYKNLCRGQSTDFWQCFNGNSGSQMHPGFLPWSFLEKSMIVNQDNNIEKTIEIEAKDERDTFGHLNSENRPLDSDSSSDEDATASRSYDVTASDNEDCRESSGHSSTDDEKEREEAEEEESSSSHNSDSDCDDKSSRRRFSKVFVVNHRSGSLSEEGSSHSGSTTTSDNDTDTEMDCTVVLVKVKPLNDTDIKLEGPGKTKFLKTRKKKAKKSVIVSCEKVDCNKTVNNEEKGSHGKTCALKDDQSEMPAAGPESDEIFFDSLATNNQYCSSPGLSDVSAESLLSSSDVEKESISSQSRTLNNSTTRKKTTNEETGSESETATDLGSTSSQAGIFTSGASVERQQLQQVDGSGGGAGGKNIINNSNNGAKYTSLVMITNDVGGVYREQVNVVTSDTTTVIDGEDVVVVVSHTNEQDDLHQPQEEKEKADWEDDGEENENTLAVHDGNEERKGDNNNGTSNNNNVVEEQQHNVTVITSSETLSAFEEGLADDDSWVEDNLSNNEEDEDDFPTNSSSGDEVMLTCSAIVDQEDELRGYHRAAIDFTLHTIVEESCEESEVEQMPKKTQKERPQSATDLEKYFFFGLGDGTSGNMRDDAFSETSSIYSEGVESLGPEDGQSEDPEELASSRLEKYFLSGFMGFQSERKDSDGSVGSDSEGKPSPEQRRKRLVRSRGTGRSHSNSLDNLLGNPDLAGSEQQLEMMVQNNNSEESSSSDSDTYDENGFGKGDTQFDTVKRKKGKKLKASLEDVKNLETPQEENLSEEDDERNKTPQPEINQQQSRDSGFVGSCDDLLKDHQDSENTFETTMNIRRISEPKILPGSLPPATNLTRKDSFNNWSSDEETNLMMSKMRQFFKSMVASSSKPLTSNVTSPKPRPKTRCKPPQLVYFENELTRLMKTVPGIRDDQVREIVEYLSSEDTWSDSYDSSDYTSSDLEGACTKSALQQQISDSCKQIINKFDNNAEDEEGDAGDGGILDDSHKETAFVYQKLVASFEKIATEGAESDPKNSPPLIAKVMHHIGSRLVALMHEVSSGESHSSSSPKGRSYHRRLHHKLSNASTTTDDESASDSNLLGDTIPNLLPRSKSHDLLMGDVQKTVPSLETGEEREVSDCERFSWRGSFESALLATDSRNKLSLIGGEGSASASALAIVAKRRSAGDLLFSHKSLSREQLDRVRSCGSIGGNVSEDKLWVTSTNKTARRRSSVPDATSSGGSADGEDEDEDLDEGTRATLPRSIQTGPQTTNSLPRLPTTSVPTLQKAQSHHFLSQNVKSARYRPPGFTRIAPAQPKRALSAPGLQFRRGRRIHHSSNMSSDELSLSEAHSSPMLTSRTASKSATPSPIAPGSRRKTQSVSSQEWPLNEDDADRLATLQQNRVTLSTFGLRSDSMVSVYSGADDGRYGSVIVRGQVEFGLQYNYKAGALEIQIKQCKDLASVDAKRNRSDPYVKVYLLPDKSKSGKRKTKVKKHTLNPIFDECLKFHMSLNELELRTLWLSVWHSDMFGKNDFLGEVMMTLENKVFDDPTPKWYNLQERTLHFDDTVLSYKGDIIVCLKFVPPDMTVHKKGKKSRGALHILVKEAKALCAIKANGTSDPFCKSYLLPDKGRNAKQKTPVVKKTVNPMWNHTFIYDNVTLQELSERSLELTVWDHDRYASNEFLGMVRFSLGTGNNKKKSVGFINLSILLFR</sequence>
<feature type="region of interest" description="Disordered" evidence="4">
    <location>
        <begin position="632"/>
        <end position="709"/>
    </location>
</feature>
<feature type="region of interest" description="Disordered" evidence="4">
    <location>
        <begin position="986"/>
        <end position="1037"/>
    </location>
</feature>
<dbReference type="InterPro" id="IPR013083">
    <property type="entry name" value="Znf_RING/FYVE/PHD"/>
</dbReference>
<dbReference type="EMBL" id="JBDJPC010000002">
    <property type="protein sequence ID" value="KAL1513818.1"/>
    <property type="molecule type" value="Genomic_DNA"/>
</dbReference>
<feature type="compositionally biased region" description="Polar residues" evidence="4">
    <location>
        <begin position="1397"/>
        <end position="1408"/>
    </location>
</feature>
<dbReference type="Gene3D" id="2.60.40.150">
    <property type="entry name" value="C2 domain"/>
    <property type="match status" value="2"/>
</dbReference>
<feature type="domain" description="C2" evidence="5">
    <location>
        <begin position="2123"/>
        <end position="2247"/>
    </location>
</feature>
<feature type="compositionally biased region" description="Basic residues" evidence="4">
    <location>
        <begin position="1238"/>
        <end position="1249"/>
    </location>
</feature>
<feature type="compositionally biased region" description="Polar residues" evidence="4">
    <location>
        <begin position="212"/>
        <end position="221"/>
    </location>
</feature>
<accession>A0ABD1F8A0</accession>
<feature type="region of interest" description="Disordered" evidence="4">
    <location>
        <begin position="800"/>
        <end position="827"/>
    </location>
</feature>
<keyword evidence="2" id="KW-0677">Repeat</keyword>
<feature type="region of interest" description="Disordered" evidence="4">
    <location>
        <begin position="1180"/>
        <end position="1199"/>
    </location>
</feature>
<dbReference type="InterPro" id="IPR035892">
    <property type="entry name" value="C2_domain_sf"/>
</dbReference>
<feature type="compositionally biased region" description="Polar residues" evidence="4">
    <location>
        <begin position="1893"/>
        <end position="1910"/>
    </location>
</feature>
<dbReference type="PROSITE" id="PS50004">
    <property type="entry name" value="C2"/>
    <property type="match status" value="2"/>
</dbReference>
<feature type="compositionally biased region" description="Polar residues" evidence="4">
    <location>
        <begin position="1806"/>
        <end position="1843"/>
    </location>
</feature>
<dbReference type="GO" id="GO:0016020">
    <property type="term" value="C:membrane"/>
    <property type="evidence" value="ECO:0007669"/>
    <property type="project" value="UniProtKB-SubCell"/>
</dbReference>
<evidence type="ECO:0000256" key="2">
    <source>
        <dbReference type="ARBA" id="ARBA00022737"/>
    </source>
</evidence>
<evidence type="ECO:0000256" key="1">
    <source>
        <dbReference type="ARBA" id="ARBA00004370"/>
    </source>
</evidence>
<feature type="region of interest" description="Disordered" evidence="4">
    <location>
        <begin position="192"/>
        <end position="224"/>
    </location>
</feature>
<dbReference type="PRINTS" id="PR00360">
    <property type="entry name" value="C2DOMAIN"/>
</dbReference>
<feature type="compositionally biased region" description="Low complexity" evidence="4">
    <location>
        <begin position="724"/>
        <end position="742"/>
    </location>
</feature>
<evidence type="ECO:0000313" key="8">
    <source>
        <dbReference type="Proteomes" id="UP001566132"/>
    </source>
</evidence>
<feature type="region of interest" description="Disordered" evidence="4">
    <location>
        <begin position="1389"/>
        <end position="1408"/>
    </location>
</feature>
<name>A0ABD1F8A0_HYPHA</name>
<feature type="compositionally biased region" description="Low complexity" evidence="4">
    <location>
        <begin position="1278"/>
        <end position="1289"/>
    </location>
</feature>
<dbReference type="InterPro" id="IPR043567">
    <property type="entry name" value="SYTL1-5_C2B"/>
</dbReference>
<dbReference type="PRINTS" id="PR00399">
    <property type="entry name" value="SYNAPTOTAGMN"/>
</dbReference>
<evidence type="ECO:0000313" key="7">
    <source>
        <dbReference type="EMBL" id="KAL1513818.1"/>
    </source>
</evidence>
<comment type="subcellular location">
    <subcellularLocation>
        <location evidence="1">Membrane</location>
    </subcellularLocation>
</comment>
<feature type="compositionally biased region" description="Low complexity" evidence="4">
    <location>
        <begin position="1028"/>
        <end position="1037"/>
    </location>
</feature>
<dbReference type="SMART" id="SM00239">
    <property type="entry name" value="C2"/>
    <property type="match status" value="2"/>
</dbReference>
<evidence type="ECO:0000256" key="4">
    <source>
        <dbReference type="SAM" id="MobiDB-lite"/>
    </source>
</evidence>
<feature type="compositionally biased region" description="Basic and acidic residues" evidence="4">
    <location>
        <begin position="987"/>
        <end position="1002"/>
    </location>
</feature>
<feature type="compositionally biased region" description="Basic and acidic residues" evidence="4">
    <location>
        <begin position="276"/>
        <end position="288"/>
    </location>
</feature>